<keyword evidence="2 11" id="KW-0813">Transport</keyword>
<keyword evidence="13" id="KW-0732">Signal</keyword>
<evidence type="ECO:0000256" key="11">
    <source>
        <dbReference type="PROSITE-ProRule" id="PRU01360"/>
    </source>
</evidence>
<evidence type="ECO:0000256" key="12">
    <source>
        <dbReference type="RuleBase" id="RU003357"/>
    </source>
</evidence>
<evidence type="ECO:0000256" key="5">
    <source>
        <dbReference type="ARBA" id="ARBA00022692"/>
    </source>
</evidence>
<dbReference type="InterPro" id="IPR012910">
    <property type="entry name" value="Plug_dom"/>
</dbReference>
<name>A0A4T3F3A1_9SPHN</name>
<keyword evidence="6" id="KW-0408">Iron</keyword>
<evidence type="ECO:0000256" key="8">
    <source>
        <dbReference type="ARBA" id="ARBA00023077"/>
    </source>
</evidence>
<sequence>MNRQVLRSGISAVAMLVSLPVMAQESAGEASDDVIVIEATIDAASSVLEFPGAVTAVDAEALEARQFRDLTSLSYAAPNVQLETVGTFKGVSNFAIRGLGVNSSIPSIDPAVGLFVDGVYMGLNAGSVFDTVDLAQIDILRGPQGTSFGQNTTGGAVMVQTADPTEHWEGFARIGYEGPVDSGRGTGMLTARGAISGPITDGLSFRVAALKSDDNGYFTNQFDGESYGAANTTVLRGGLKYDKGPLEITGKLEWMESTGDGAATHNNGLFARDTFEISVNQRGFNDSENLFGSLRAELDLGAGKLTNIFGWRDYRQATRNDIDSSPTPIFQSDTVTEQEQWSNELSYAVETGPLRLVAGGYLFHQQIGYDEQRDLSFFGAAPQFGGGRQDHDVYGLFGQVDFDVSEILSLKAGLRWSREEKAADITYVRTRPACSVIAGTCPFTGERVPGENNGFSDERSWENFSPRLVATLRASEDANIYLGWSRGHRSGGYNFRITQPDAFEEVSMMLGSPAFDRELVDSFELGAKWQSPDGLVFLQGALFWMEVDNIQREVVLPSITAGLAQSIYNTADARIKGLELEAAVEPADGLSLTANLGFTDADYTRIYQDLSGDNVIDAADLALELPRAPRWTYGGSASYDVALSDTKVLTANIFYQHRSRYAYTDNNWGFNYASDMLDASLSVGCTECGVTLTVFARNLLDEVQFGADAGLPFAGGPFSDGDDAPFDPAPNAGTFSPINKGRVLGVELGYEF</sequence>
<dbReference type="GO" id="GO:0006826">
    <property type="term" value="P:iron ion transport"/>
    <property type="evidence" value="ECO:0007669"/>
    <property type="project" value="UniProtKB-KW"/>
</dbReference>
<evidence type="ECO:0000256" key="1">
    <source>
        <dbReference type="ARBA" id="ARBA00004571"/>
    </source>
</evidence>
<keyword evidence="3 11" id="KW-1134">Transmembrane beta strand</keyword>
<dbReference type="Proteomes" id="UP000309389">
    <property type="component" value="Unassembled WGS sequence"/>
</dbReference>
<comment type="subcellular location">
    <subcellularLocation>
        <location evidence="1 11">Cell outer membrane</location>
        <topology evidence="1 11">Multi-pass membrane protein</topology>
    </subcellularLocation>
</comment>
<reference evidence="16 17" key="1">
    <citation type="submission" date="2019-04" db="EMBL/GenBank/DDBJ databases">
        <title>Altererythrobacter aquimixticola sp. nov., isolated from sediment of junction between the ocean and a freshwater spring.</title>
        <authorList>
            <person name="Yoon J.-H."/>
        </authorList>
    </citation>
    <scope>NUCLEOTIDE SEQUENCE [LARGE SCALE GENOMIC DNA]</scope>
    <source>
        <strain evidence="16 17">SSKS-13</strain>
    </source>
</reference>
<evidence type="ECO:0000256" key="4">
    <source>
        <dbReference type="ARBA" id="ARBA00022496"/>
    </source>
</evidence>
<dbReference type="Pfam" id="PF00593">
    <property type="entry name" value="TonB_dep_Rec_b-barrel"/>
    <property type="match status" value="1"/>
</dbReference>
<keyword evidence="10 11" id="KW-0998">Cell outer membrane</keyword>
<keyword evidence="5 11" id="KW-0812">Transmembrane</keyword>
<dbReference type="OrthoDB" id="7618183at2"/>
<keyword evidence="7" id="KW-0406">Ion transport</keyword>
<keyword evidence="16" id="KW-0675">Receptor</keyword>
<keyword evidence="9 11" id="KW-0472">Membrane</keyword>
<evidence type="ECO:0000256" key="2">
    <source>
        <dbReference type="ARBA" id="ARBA00022448"/>
    </source>
</evidence>
<dbReference type="Gene3D" id="2.40.170.20">
    <property type="entry name" value="TonB-dependent receptor, beta-barrel domain"/>
    <property type="match status" value="1"/>
</dbReference>
<keyword evidence="4" id="KW-0410">Iron transport</keyword>
<gene>
    <name evidence="16" type="ORF">E5222_04615</name>
</gene>
<dbReference type="RefSeq" id="WP_136692518.1">
    <property type="nucleotide sequence ID" value="NZ_SSHH01000001.1"/>
</dbReference>
<dbReference type="InterPro" id="IPR036942">
    <property type="entry name" value="Beta-barrel_TonB_sf"/>
</dbReference>
<proteinExistence type="inferred from homology"/>
<evidence type="ECO:0000256" key="7">
    <source>
        <dbReference type="ARBA" id="ARBA00023065"/>
    </source>
</evidence>
<evidence type="ECO:0000256" key="13">
    <source>
        <dbReference type="SAM" id="SignalP"/>
    </source>
</evidence>
<organism evidence="16 17">
    <name type="scientific">Alteraurantiacibacter aquimixticola</name>
    <dbReference type="NCBI Taxonomy" id="2489173"/>
    <lineage>
        <taxon>Bacteria</taxon>
        <taxon>Pseudomonadati</taxon>
        <taxon>Pseudomonadota</taxon>
        <taxon>Alphaproteobacteria</taxon>
        <taxon>Sphingomonadales</taxon>
        <taxon>Erythrobacteraceae</taxon>
        <taxon>Alteraurantiacibacter</taxon>
    </lineage>
</organism>
<dbReference type="SUPFAM" id="SSF56935">
    <property type="entry name" value="Porins"/>
    <property type="match status" value="1"/>
</dbReference>
<evidence type="ECO:0000259" key="15">
    <source>
        <dbReference type="Pfam" id="PF07715"/>
    </source>
</evidence>
<evidence type="ECO:0000256" key="9">
    <source>
        <dbReference type="ARBA" id="ARBA00023136"/>
    </source>
</evidence>
<comment type="caution">
    <text evidence="16">The sequence shown here is derived from an EMBL/GenBank/DDBJ whole genome shotgun (WGS) entry which is preliminary data.</text>
</comment>
<dbReference type="InterPro" id="IPR039426">
    <property type="entry name" value="TonB-dep_rcpt-like"/>
</dbReference>
<dbReference type="PANTHER" id="PTHR32552:SF81">
    <property type="entry name" value="TONB-DEPENDENT OUTER MEMBRANE RECEPTOR"/>
    <property type="match status" value="1"/>
</dbReference>
<feature type="chain" id="PRO_5020357678" evidence="13">
    <location>
        <begin position="24"/>
        <end position="752"/>
    </location>
</feature>
<dbReference type="PROSITE" id="PS52016">
    <property type="entry name" value="TONB_DEPENDENT_REC_3"/>
    <property type="match status" value="1"/>
</dbReference>
<dbReference type="EMBL" id="SSHH01000001">
    <property type="protein sequence ID" value="TIX51736.1"/>
    <property type="molecule type" value="Genomic_DNA"/>
</dbReference>
<dbReference type="AlphaFoldDB" id="A0A4T3F3A1"/>
<dbReference type="PANTHER" id="PTHR32552">
    <property type="entry name" value="FERRICHROME IRON RECEPTOR-RELATED"/>
    <property type="match status" value="1"/>
</dbReference>
<dbReference type="Pfam" id="PF07715">
    <property type="entry name" value="Plug"/>
    <property type="match status" value="1"/>
</dbReference>
<keyword evidence="8 12" id="KW-0798">TonB box</keyword>
<dbReference type="GO" id="GO:0009279">
    <property type="term" value="C:cell outer membrane"/>
    <property type="evidence" value="ECO:0007669"/>
    <property type="project" value="UniProtKB-SubCell"/>
</dbReference>
<evidence type="ECO:0000313" key="16">
    <source>
        <dbReference type="EMBL" id="TIX51736.1"/>
    </source>
</evidence>
<accession>A0A4T3F3A1</accession>
<comment type="similarity">
    <text evidence="11 12">Belongs to the TonB-dependent receptor family.</text>
</comment>
<dbReference type="InterPro" id="IPR000531">
    <property type="entry name" value="Beta-barrel_TonB"/>
</dbReference>
<evidence type="ECO:0000259" key="14">
    <source>
        <dbReference type="Pfam" id="PF00593"/>
    </source>
</evidence>
<feature type="signal peptide" evidence="13">
    <location>
        <begin position="1"/>
        <end position="23"/>
    </location>
</feature>
<evidence type="ECO:0000256" key="3">
    <source>
        <dbReference type="ARBA" id="ARBA00022452"/>
    </source>
</evidence>
<feature type="domain" description="TonB-dependent receptor plug" evidence="15">
    <location>
        <begin position="48"/>
        <end position="156"/>
    </location>
</feature>
<protein>
    <submittedName>
        <fullName evidence="16">TonB-dependent receptor</fullName>
    </submittedName>
</protein>
<feature type="domain" description="TonB-dependent receptor-like beta-barrel" evidence="14">
    <location>
        <begin position="241"/>
        <end position="699"/>
    </location>
</feature>
<keyword evidence="17" id="KW-1185">Reference proteome</keyword>
<evidence type="ECO:0000256" key="10">
    <source>
        <dbReference type="ARBA" id="ARBA00023237"/>
    </source>
</evidence>
<evidence type="ECO:0000256" key="6">
    <source>
        <dbReference type="ARBA" id="ARBA00023004"/>
    </source>
</evidence>
<evidence type="ECO:0000313" key="17">
    <source>
        <dbReference type="Proteomes" id="UP000309389"/>
    </source>
</evidence>